<dbReference type="EMBL" id="AE006641">
    <property type="protein sequence ID" value="AAK40610.1"/>
    <property type="molecule type" value="Genomic_DNA"/>
</dbReference>
<dbReference type="Pfam" id="PF01472">
    <property type="entry name" value="PUA"/>
    <property type="match status" value="1"/>
</dbReference>
<dbReference type="EnsemblBacteria" id="AAK40610">
    <property type="protein sequence ID" value="AAK40610"/>
    <property type="gene ID" value="SSO5542"/>
</dbReference>
<feature type="domain" description="PUA" evidence="1">
    <location>
        <begin position="39"/>
        <end position="81"/>
    </location>
</feature>
<keyword evidence="3" id="KW-1185">Reference proteome</keyword>
<proteinExistence type="predicted"/>
<dbReference type="PIR" id="C90169">
    <property type="entry name" value="C90169"/>
</dbReference>
<accession>Q980M0</accession>
<dbReference type="PROSITE" id="PS50890">
    <property type="entry name" value="PUA"/>
    <property type="match status" value="1"/>
</dbReference>
<dbReference type="InterPro" id="IPR002478">
    <property type="entry name" value="PUA"/>
</dbReference>
<dbReference type="InParanoid" id="Q980M0"/>
<organism evidence="2 3">
    <name type="scientific">Saccharolobus solfataricus (strain ATCC 35092 / DSM 1617 / JCM 11322 / P2)</name>
    <name type="common">Sulfolobus solfataricus</name>
    <dbReference type="NCBI Taxonomy" id="273057"/>
    <lineage>
        <taxon>Archaea</taxon>
        <taxon>Thermoproteota</taxon>
        <taxon>Thermoprotei</taxon>
        <taxon>Sulfolobales</taxon>
        <taxon>Sulfolobaceae</taxon>
        <taxon>Saccharolobus</taxon>
    </lineage>
</organism>
<dbReference type="GO" id="GO:0003723">
    <property type="term" value="F:RNA binding"/>
    <property type="evidence" value="ECO:0007669"/>
    <property type="project" value="InterPro"/>
</dbReference>
<evidence type="ECO:0000259" key="1">
    <source>
        <dbReference type="Pfam" id="PF01472"/>
    </source>
</evidence>
<dbReference type="eggNOG" id="arCOG00991">
    <property type="taxonomic scope" value="Archaea"/>
</dbReference>
<evidence type="ECO:0000313" key="2">
    <source>
        <dbReference type="EMBL" id="AAK40610.1"/>
    </source>
</evidence>
<dbReference type="Gene3D" id="2.30.130.10">
    <property type="entry name" value="PUA domain"/>
    <property type="match status" value="1"/>
</dbReference>
<dbReference type="PhylomeDB" id="Q980M0"/>
<dbReference type="STRING" id="273057.SSO5542"/>
<dbReference type="SUPFAM" id="SSF88697">
    <property type="entry name" value="PUA domain-like"/>
    <property type="match status" value="1"/>
</dbReference>
<dbReference type="AlphaFoldDB" id="Q980M0"/>
<dbReference type="PaxDb" id="273057-SSO5542"/>
<evidence type="ECO:0000313" key="3">
    <source>
        <dbReference type="Proteomes" id="UP000001974"/>
    </source>
</evidence>
<dbReference type="Proteomes" id="UP000001974">
    <property type="component" value="Chromosome"/>
</dbReference>
<dbReference type="InterPro" id="IPR015947">
    <property type="entry name" value="PUA-like_sf"/>
</dbReference>
<sequence>MLTSRGELYLVLRAQDVLFSLTLLSGSVIKECSKFPEYRVIIPNSFEEFIKNGRNVFSKHVIAVDKRIRAGDDVIVVNENDS</sequence>
<dbReference type="HOGENOM" id="CLU_2550445_0_0_2"/>
<name>Q980M0_SACS2</name>
<protein>
    <recommendedName>
        <fullName evidence="1">PUA domain-containing protein</fullName>
    </recommendedName>
</protein>
<dbReference type="PATRIC" id="fig|273057.12.peg.266"/>
<dbReference type="InterPro" id="IPR036974">
    <property type="entry name" value="PUA_sf"/>
</dbReference>
<reference evidence="3" key="1">
    <citation type="journal article" date="2001" name="Proc. Natl. Acad. Sci. U.S.A.">
        <title>The complete genome of the crenarchaeon Sulfolobus solfataricus P2.</title>
        <authorList>
            <person name="She Q."/>
            <person name="Singh R.K."/>
            <person name="Confalonieri F."/>
            <person name="Zivanovic Y."/>
            <person name="Allard G."/>
            <person name="Awayez M.J."/>
            <person name="Chan-Weiher C.C.-Y."/>
            <person name="Clausen I.G."/>
            <person name="Curtis B.A."/>
            <person name="De Moors A."/>
            <person name="Erauso G."/>
            <person name="Fletcher C."/>
            <person name="Gordon P.M.K."/>
            <person name="Heikamp-de Jong I."/>
            <person name="Jeffries A.C."/>
            <person name="Kozera C.J."/>
            <person name="Medina N."/>
            <person name="Peng X."/>
            <person name="Thi-Ngoc H.P."/>
            <person name="Redder P."/>
            <person name="Schenk M.E."/>
            <person name="Theriault C."/>
            <person name="Tolstrup N."/>
            <person name="Charlebois R.L."/>
            <person name="Doolittle W.F."/>
            <person name="Duguet M."/>
            <person name="Gaasterland T."/>
            <person name="Garrett R.A."/>
            <person name="Ragan M.A."/>
            <person name="Sensen C.W."/>
            <person name="Van der Oost J."/>
        </authorList>
    </citation>
    <scope>NUCLEOTIDE SEQUENCE [LARGE SCALE GENOMIC DNA]</scope>
    <source>
        <strain evidence="3">ATCC 35092 / DSM 1617 / JCM 11322 / P2</strain>
    </source>
</reference>
<dbReference type="KEGG" id="sso:SSO5542"/>
<gene>
    <name evidence="2" type="ordered locus">SSO5542</name>
</gene>